<dbReference type="PANTHER" id="PTHR19959">
    <property type="entry name" value="KINESIN LIGHT CHAIN"/>
    <property type="match status" value="1"/>
</dbReference>
<organism evidence="2 3">
    <name type="scientific">Nonomuraea monospora</name>
    <dbReference type="NCBI Taxonomy" id="568818"/>
    <lineage>
        <taxon>Bacteria</taxon>
        <taxon>Bacillati</taxon>
        <taxon>Actinomycetota</taxon>
        <taxon>Actinomycetes</taxon>
        <taxon>Streptosporangiales</taxon>
        <taxon>Streptosporangiaceae</taxon>
        <taxon>Nonomuraea</taxon>
    </lineage>
</organism>
<dbReference type="EMBL" id="BAAAQX010000022">
    <property type="protein sequence ID" value="GAA2211813.1"/>
    <property type="molecule type" value="Genomic_DNA"/>
</dbReference>
<dbReference type="SUPFAM" id="SSF48452">
    <property type="entry name" value="TPR-like"/>
    <property type="match status" value="2"/>
</dbReference>
<keyword evidence="3" id="KW-1185">Reference proteome</keyword>
<feature type="compositionally biased region" description="Basic and acidic residues" evidence="1">
    <location>
        <begin position="229"/>
        <end position="326"/>
    </location>
</feature>
<dbReference type="InterPro" id="IPR011990">
    <property type="entry name" value="TPR-like_helical_dom_sf"/>
</dbReference>
<dbReference type="Pfam" id="PF13424">
    <property type="entry name" value="TPR_12"/>
    <property type="match status" value="1"/>
</dbReference>
<dbReference type="PANTHER" id="PTHR19959:SF119">
    <property type="entry name" value="FUNGAL LIPASE-LIKE DOMAIN-CONTAINING PROTEIN"/>
    <property type="match status" value="1"/>
</dbReference>
<evidence type="ECO:0000256" key="1">
    <source>
        <dbReference type="SAM" id="MobiDB-lite"/>
    </source>
</evidence>
<protein>
    <recommendedName>
        <fullName evidence="4">Tetratricopeptide repeat protein</fullName>
    </recommendedName>
</protein>
<accession>A0ABP5PJC9</accession>
<feature type="region of interest" description="Disordered" evidence="1">
    <location>
        <begin position="229"/>
        <end position="339"/>
    </location>
</feature>
<sequence length="552" mass="60204">MPQPPELLAQELAQAEEAVDAYRRLVADEPGPHLPGLGTALDRYALLLGLSGRRGDAVPIAEEAVDVLRALSTRDPDPPTMSLASALTNLGNQLAGTGQHDQALLSLRAAVTLSRRHGSGLQLASALEHLGIELGDTGRAIEALEALTEAMELRRPLIETGTTEDAVDHWTGLVALIHQLHRMGRDEDARPYEELAAQYYRHVSQTGPDYLAFVDDLLREHGYTVTETGFRRISETRPDESERVAETQADPRGHVSEARADEGDVAKARPEGRGVSDARADERGVADARADERDVADARPDESDVAKARPEERDVADTQPDERDVAEAQPDECDGSEARADELNEEGLRLMREGRLEAAAARFREAIGTAQATVPAPGEPTRREPGDAVTASALHNLALVLSRLGKYGEAVEPLQRSADLHRIAARTDDRRRPHLASTLNNLGWTLLALRRFDDALVPLGEAIGLYRLAGGPPAALARSLYNHGVALGHLRRHDEALTSAEEAAEVLRPLYVHAPDAHREAFRDALTWLARQLRHLGRTREARAADREANRL</sequence>
<dbReference type="InterPro" id="IPR019734">
    <property type="entry name" value="TPR_rpt"/>
</dbReference>
<proteinExistence type="predicted"/>
<comment type="caution">
    <text evidence="2">The sequence shown here is derived from an EMBL/GenBank/DDBJ whole genome shotgun (WGS) entry which is preliminary data.</text>
</comment>
<gene>
    <name evidence="2" type="ORF">GCM10009850_072730</name>
</gene>
<evidence type="ECO:0008006" key="4">
    <source>
        <dbReference type="Google" id="ProtNLM"/>
    </source>
</evidence>
<reference evidence="3" key="1">
    <citation type="journal article" date="2019" name="Int. J. Syst. Evol. Microbiol.">
        <title>The Global Catalogue of Microorganisms (GCM) 10K type strain sequencing project: providing services to taxonomists for standard genome sequencing and annotation.</title>
        <authorList>
            <consortium name="The Broad Institute Genomics Platform"/>
            <consortium name="The Broad Institute Genome Sequencing Center for Infectious Disease"/>
            <person name="Wu L."/>
            <person name="Ma J."/>
        </authorList>
    </citation>
    <scope>NUCLEOTIDE SEQUENCE [LARGE SCALE GENOMIC DNA]</scope>
    <source>
        <strain evidence="3">JCM 16114</strain>
    </source>
</reference>
<name>A0ABP5PJC9_9ACTN</name>
<dbReference type="RefSeq" id="WP_344485111.1">
    <property type="nucleotide sequence ID" value="NZ_BAAAQX010000022.1"/>
</dbReference>
<dbReference type="Gene3D" id="1.25.40.10">
    <property type="entry name" value="Tetratricopeptide repeat domain"/>
    <property type="match status" value="3"/>
</dbReference>
<dbReference type="Proteomes" id="UP001499843">
    <property type="component" value="Unassembled WGS sequence"/>
</dbReference>
<dbReference type="SMART" id="SM00028">
    <property type="entry name" value="TPR"/>
    <property type="match status" value="6"/>
</dbReference>
<evidence type="ECO:0000313" key="3">
    <source>
        <dbReference type="Proteomes" id="UP001499843"/>
    </source>
</evidence>
<evidence type="ECO:0000313" key="2">
    <source>
        <dbReference type="EMBL" id="GAA2211813.1"/>
    </source>
</evidence>